<evidence type="ECO:0000313" key="3">
    <source>
        <dbReference type="Proteomes" id="UP000041254"/>
    </source>
</evidence>
<keyword evidence="3" id="KW-1185">Reference proteome</keyword>
<reference evidence="2 3" key="1">
    <citation type="submission" date="2014-11" db="EMBL/GenBank/DDBJ databases">
        <authorList>
            <person name="Zhu J."/>
            <person name="Qi W."/>
            <person name="Song R."/>
        </authorList>
    </citation>
    <scope>NUCLEOTIDE SEQUENCE [LARGE SCALE GENOMIC DNA]</scope>
</reference>
<dbReference type="EMBL" id="CDMY01000518">
    <property type="protein sequence ID" value="CEM19658.1"/>
    <property type="molecule type" value="Genomic_DNA"/>
</dbReference>
<dbReference type="InParanoid" id="A0A0G4FWX8"/>
<evidence type="ECO:0000256" key="1">
    <source>
        <dbReference type="SAM" id="MobiDB-lite"/>
    </source>
</evidence>
<organism evidence="2 3">
    <name type="scientific">Vitrella brassicaformis (strain CCMP3155)</name>
    <dbReference type="NCBI Taxonomy" id="1169540"/>
    <lineage>
        <taxon>Eukaryota</taxon>
        <taxon>Sar</taxon>
        <taxon>Alveolata</taxon>
        <taxon>Colpodellida</taxon>
        <taxon>Vitrellaceae</taxon>
        <taxon>Vitrella</taxon>
    </lineage>
</organism>
<name>A0A0G4FWX8_VITBC</name>
<feature type="compositionally biased region" description="Basic and acidic residues" evidence="1">
    <location>
        <begin position="469"/>
        <end position="485"/>
    </location>
</feature>
<feature type="region of interest" description="Disordered" evidence="1">
    <location>
        <begin position="216"/>
        <end position="237"/>
    </location>
</feature>
<protein>
    <submittedName>
        <fullName evidence="2">Uncharacterized protein</fullName>
    </submittedName>
</protein>
<accession>A0A0G4FWX8</accession>
<dbReference type="VEuPathDB" id="CryptoDB:Vbra_21757"/>
<dbReference type="Proteomes" id="UP000041254">
    <property type="component" value="Unassembled WGS sequence"/>
</dbReference>
<dbReference type="PhylomeDB" id="A0A0G4FWX8"/>
<evidence type="ECO:0000313" key="2">
    <source>
        <dbReference type="EMBL" id="CEM19658.1"/>
    </source>
</evidence>
<feature type="region of interest" description="Disordered" evidence="1">
    <location>
        <begin position="454"/>
        <end position="520"/>
    </location>
</feature>
<gene>
    <name evidence="2" type="ORF">Vbra_21757</name>
</gene>
<sequence>MQNAVITFSHGNYTAEFEEGTQLGQGKGEPVVLGQLRRPLPSGVGMPVSVAIKRVTLIEEELLSPQGLRNQRNEIAELQAEAKELRRMDGWPPFIRLIAANTDPSRPATLEMPNGTKSKVLCIAMEPLGNDFVEGCELFGLLGANSRPMNARAIWLRFQASIAAKSLDERAKELQQDLIVLTKALAMIVQAQRGAPYPADNGQRLIDLASLINLGPQDSGPTRSSSSRTKDGPPPFLGKRCRTALVSLDPEKQRASLQVPGSTPFYRAPELILLGLEHEQPELRDDSIPMLAARTKVREAARDKGVLVGTGDREGAWVGVPAAVHSVGMAISAAASRGWSVEGALMQGEEDDVWEAGRWQTVEMLTISGQSDGKLFMEDDGRPVFPDGKAQSPLDNVGLAFVDEWSAIICDVVAKATKLHEGDRLTLKEVEDRLFEALRLLEAPDLQLTAPRGHAFRQQQTASPAPPPDDAHPYHSPEDDSREEQAPPQPQQPAQDVQADDHGETPRTFLVKMTKKAGVD</sequence>
<proteinExistence type="predicted"/>
<dbReference type="AlphaFoldDB" id="A0A0G4FWX8"/>